<dbReference type="PANTHER" id="PTHR18895">
    <property type="entry name" value="HEMK METHYLTRANSFERASE"/>
    <property type="match status" value="1"/>
</dbReference>
<protein>
    <submittedName>
        <fullName evidence="5">S-adenosyl-L-methionine-dependent methyltransferase</fullName>
    </submittedName>
</protein>
<sequence>MPRPDHLLKTLAKAIGRDAAILELRWMKEALRVGRPERLPELNLETMVSRRAQGEPLQYILGTQPFGPLNLLIRPPVLIPRPETEHWTIRLSQTLTPSRDKPISLLDICTGSGCIPLLLCHLWPRGSVRAVGFDISAEAVQLSMDNAAVCGTPSASGAGTCDQNVFTPILGDVFHPATWSSHLLRPSFDVITSNPPYISREEYKSLPPSVKDYEDPRALLGDPPDSGDQHGLSFYHRIAQLTAEMKLLKPRGLLVFEVGDKQAHDVRTIVQEEAGIRDTEIWQDPWGKERVVVGRS</sequence>
<dbReference type="STRING" id="5364.A0A5C3N9X5"/>
<dbReference type="InterPro" id="IPR004556">
    <property type="entry name" value="HemK-like"/>
</dbReference>
<dbReference type="OrthoDB" id="269872at2759"/>
<keyword evidence="3" id="KW-0949">S-adenosyl-L-methionine</keyword>
<accession>A0A5C3N9X5</accession>
<dbReference type="Gene3D" id="3.40.50.150">
    <property type="entry name" value="Vaccinia Virus protein VP39"/>
    <property type="match status" value="1"/>
</dbReference>
<feature type="domain" description="Release factor glutamine methyltransferase N-terminal" evidence="4">
    <location>
        <begin position="43"/>
        <end position="62"/>
    </location>
</feature>
<keyword evidence="1 5" id="KW-0489">Methyltransferase</keyword>
<evidence type="ECO:0000256" key="3">
    <source>
        <dbReference type="ARBA" id="ARBA00022691"/>
    </source>
</evidence>
<dbReference type="GO" id="GO:0008276">
    <property type="term" value="F:protein methyltransferase activity"/>
    <property type="evidence" value="ECO:0007669"/>
    <property type="project" value="InterPro"/>
</dbReference>
<dbReference type="PANTHER" id="PTHR18895:SF74">
    <property type="entry name" value="MTRF1L RELEASE FACTOR GLUTAMINE METHYLTRANSFERASE"/>
    <property type="match status" value="1"/>
</dbReference>
<dbReference type="Pfam" id="PF17827">
    <property type="entry name" value="PrmC_N"/>
    <property type="match status" value="1"/>
</dbReference>
<keyword evidence="2 5" id="KW-0808">Transferase</keyword>
<dbReference type="InterPro" id="IPR029063">
    <property type="entry name" value="SAM-dependent_MTases_sf"/>
</dbReference>
<dbReference type="AlphaFoldDB" id="A0A5C3N9X5"/>
<dbReference type="EMBL" id="ML213506">
    <property type="protein sequence ID" value="TFK54153.1"/>
    <property type="molecule type" value="Genomic_DNA"/>
</dbReference>
<proteinExistence type="predicted"/>
<evidence type="ECO:0000313" key="5">
    <source>
        <dbReference type="EMBL" id="TFK54153.1"/>
    </source>
</evidence>
<dbReference type="InterPro" id="IPR050320">
    <property type="entry name" value="N5-glutamine_MTase"/>
</dbReference>
<reference evidence="5 6" key="1">
    <citation type="journal article" date="2019" name="Nat. Ecol. Evol.">
        <title>Megaphylogeny resolves global patterns of mushroom evolution.</title>
        <authorList>
            <person name="Varga T."/>
            <person name="Krizsan K."/>
            <person name="Foldi C."/>
            <person name="Dima B."/>
            <person name="Sanchez-Garcia M."/>
            <person name="Sanchez-Ramirez S."/>
            <person name="Szollosi G.J."/>
            <person name="Szarkandi J.G."/>
            <person name="Papp V."/>
            <person name="Albert L."/>
            <person name="Andreopoulos W."/>
            <person name="Angelini C."/>
            <person name="Antonin V."/>
            <person name="Barry K.W."/>
            <person name="Bougher N.L."/>
            <person name="Buchanan P."/>
            <person name="Buyck B."/>
            <person name="Bense V."/>
            <person name="Catcheside P."/>
            <person name="Chovatia M."/>
            <person name="Cooper J."/>
            <person name="Damon W."/>
            <person name="Desjardin D."/>
            <person name="Finy P."/>
            <person name="Geml J."/>
            <person name="Haridas S."/>
            <person name="Hughes K."/>
            <person name="Justo A."/>
            <person name="Karasinski D."/>
            <person name="Kautmanova I."/>
            <person name="Kiss B."/>
            <person name="Kocsube S."/>
            <person name="Kotiranta H."/>
            <person name="LaButti K.M."/>
            <person name="Lechner B.E."/>
            <person name="Liimatainen K."/>
            <person name="Lipzen A."/>
            <person name="Lukacs Z."/>
            <person name="Mihaltcheva S."/>
            <person name="Morgado L.N."/>
            <person name="Niskanen T."/>
            <person name="Noordeloos M.E."/>
            <person name="Ohm R.A."/>
            <person name="Ortiz-Santana B."/>
            <person name="Ovrebo C."/>
            <person name="Racz N."/>
            <person name="Riley R."/>
            <person name="Savchenko A."/>
            <person name="Shiryaev A."/>
            <person name="Soop K."/>
            <person name="Spirin V."/>
            <person name="Szebenyi C."/>
            <person name="Tomsovsky M."/>
            <person name="Tulloss R.E."/>
            <person name="Uehling J."/>
            <person name="Grigoriev I.V."/>
            <person name="Vagvolgyi C."/>
            <person name="Papp T."/>
            <person name="Martin F.M."/>
            <person name="Miettinen O."/>
            <person name="Hibbett D.S."/>
            <person name="Nagy L.G."/>
        </authorList>
    </citation>
    <scope>NUCLEOTIDE SEQUENCE [LARGE SCALE GENOMIC DNA]</scope>
    <source>
        <strain evidence="5 6">OMC1185</strain>
    </source>
</reference>
<dbReference type="GO" id="GO:0005739">
    <property type="term" value="C:mitochondrion"/>
    <property type="evidence" value="ECO:0007669"/>
    <property type="project" value="TreeGrafter"/>
</dbReference>
<evidence type="ECO:0000256" key="1">
    <source>
        <dbReference type="ARBA" id="ARBA00022603"/>
    </source>
</evidence>
<name>A0A5C3N9X5_9AGAM</name>
<dbReference type="NCBIfam" id="TIGR00536">
    <property type="entry name" value="hemK_fam"/>
    <property type="match status" value="1"/>
</dbReference>
<keyword evidence="6" id="KW-1185">Reference proteome</keyword>
<dbReference type="CDD" id="cd02440">
    <property type="entry name" value="AdoMet_MTases"/>
    <property type="match status" value="1"/>
</dbReference>
<dbReference type="Gene3D" id="1.10.8.10">
    <property type="entry name" value="DNA helicase RuvA subunit, C-terminal domain"/>
    <property type="match status" value="1"/>
</dbReference>
<evidence type="ECO:0000259" key="4">
    <source>
        <dbReference type="Pfam" id="PF17827"/>
    </source>
</evidence>
<dbReference type="Proteomes" id="UP000305948">
    <property type="component" value="Unassembled WGS sequence"/>
</dbReference>
<evidence type="ECO:0000256" key="2">
    <source>
        <dbReference type="ARBA" id="ARBA00022679"/>
    </source>
</evidence>
<evidence type="ECO:0000313" key="6">
    <source>
        <dbReference type="Proteomes" id="UP000305948"/>
    </source>
</evidence>
<dbReference type="SUPFAM" id="SSF53335">
    <property type="entry name" value="S-adenosyl-L-methionine-dependent methyltransferases"/>
    <property type="match status" value="1"/>
</dbReference>
<dbReference type="InterPro" id="IPR040758">
    <property type="entry name" value="PrmC_N"/>
</dbReference>
<gene>
    <name evidence="5" type="ORF">OE88DRAFT_1723894</name>
</gene>
<organism evidence="5 6">
    <name type="scientific">Heliocybe sulcata</name>
    <dbReference type="NCBI Taxonomy" id="5364"/>
    <lineage>
        <taxon>Eukaryota</taxon>
        <taxon>Fungi</taxon>
        <taxon>Dikarya</taxon>
        <taxon>Basidiomycota</taxon>
        <taxon>Agaricomycotina</taxon>
        <taxon>Agaricomycetes</taxon>
        <taxon>Gloeophyllales</taxon>
        <taxon>Gloeophyllaceae</taxon>
        <taxon>Heliocybe</taxon>
    </lineage>
</organism>
<dbReference type="GO" id="GO:0032259">
    <property type="term" value="P:methylation"/>
    <property type="evidence" value="ECO:0007669"/>
    <property type="project" value="UniProtKB-KW"/>
</dbReference>